<dbReference type="EC" id="2.4.1.-" evidence="11"/>
<evidence type="ECO:0000256" key="8">
    <source>
        <dbReference type="ARBA" id="ARBA00022824"/>
    </source>
</evidence>
<evidence type="ECO:0000256" key="7">
    <source>
        <dbReference type="ARBA" id="ARBA00022692"/>
    </source>
</evidence>
<comment type="subcellular location">
    <subcellularLocation>
        <location evidence="1 11">Endoplasmic reticulum membrane</location>
        <topology evidence="1 11">Multi-pass membrane protein</topology>
    </subcellularLocation>
</comment>
<evidence type="ECO:0000256" key="4">
    <source>
        <dbReference type="ARBA" id="ARBA00022502"/>
    </source>
</evidence>
<evidence type="ECO:0000256" key="1">
    <source>
        <dbReference type="ARBA" id="ARBA00004477"/>
    </source>
</evidence>
<keyword evidence="4 11" id="KW-0337">GPI-anchor biosynthesis</keyword>
<feature type="transmembrane region" description="Helical" evidence="11">
    <location>
        <begin position="315"/>
        <end position="331"/>
    </location>
</feature>
<evidence type="ECO:0000256" key="2">
    <source>
        <dbReference type="ARBA" id="ARBA00004687"/>
    </source>
</evidence>
<evidence type="ECO:0000313" key="13">
    <source>
        <dbReference type="EMBL" id="CAD8088802.1"/>
    </source>
</evidence>
<feature type="transmembrane region" description="Helical" evidence="11">
    <location>
        <begin position="144"/>
        <end position="170"/>
    </location>
</feature>
<dbReference type="Proteomes" id="UP000688137">
    <property type="component" value="Unassembled WGS sequence"/>
</dbReference>
<accession>A0A8S1N9M5</accession>
<evidence type="ECO:0000256" key="9">
    <source>
        <dbReference type="ARBA" id="ARBA00022989"/>
    </source>
</evidence>
<keyword evidence="12" id="KW-0732">Signal</keyword>
<feature type="transmembrane region" description="Helical" evidence="11">
    <location>
        <begin position="249"/>
        <end position="268"/>
    </location>
</feature>
<organism evidence="13 14">
    <name type="scientific">Paramecium primaurelia</name>
    <dbReference type="NCBI Taxonomy" id="5886"/>
    <lineage>
        <taxon>Eukaryota</taxon>
        <taxon>Sar</taxon>
        <taxon>Alveolata</taxon>
        <taxon>Ciliophora</taxon>
        <taxon>Intramacronucleata</taxon>
        <taxon>Oligohymenophorea</taxon>
        <taxon>Peniculida</taxon>
        <taxon>Parameciidae</taxon>
        <taxon>Paramecium</taxon>
    </lineage>
</organism>
<feature type="transmembrane region" description="Helical" evidence="11">
    <location>
        <begin position="64"/>
        <end position="85"/>
    </location>
</feature>
<sequence>MSPKIAIIIGLLIRLGLIAYAEIQDKYFNLKYTDIDYSVYSDGAQYVVDGGSPYDRHTYRYSPILAYILIPNVWISSFGKILFSFVDMLACVFMQKMVKSTFLLNLWIFNPLTIQVSTRGSSDTIIVLLIYVMLYLLKKEMYTWAALIYGFMVHLRIYPIIYAIPLYFFIDSHQPERIYLGIISKNKVKFALISGGLFIGLLILFHFIYEDFLFQTYLYHFTRKDNRHNFSPYFYQIYLSFESITRTQATLTFLPQFLIVILAGLKYYRDLPFAMLIQTLGFVVFNKVQTAQYFVWWIALIPLALQNTKMNNKEILMLSIIWLILEVQWNFGSYYLEIQGYDVFTMIFIQCIMFFLSNTYLMIKFIENRKPSEFYKIKMD</sequence>
<comment type="similarity">
    <text evidence="3 11">Belongs to the PIGM family.</text>
</comment>
<evidence type="ECO:0000256" key="12">
    <source>
        <dbReference type="SAM" id="SignalP"/>
    </source>
</evidence>
<dbReference type="AlphaFoldDB" id="A0A8S1N9M5"/>
<dbReference type="GO" id="GO:1990529">
    <property type="term" value="C:glycosylphosphatidylinositol-mannosyltransferase I complex"/>
    <property type="evidence" value="ECO:0007669"/>
    <property type="project" value="TreeGrafter"/>
</dbReference>
<evidence type="ECO:0000256" key="6">
    <source>
        <dbReference type="ARBA" id="ARBA00022679"/>
    </source>
</evidence>
<dbReference type="EMBL" id="CAJJDM010000085">
    <property type="protein sequence ID" value="CAD8088802.1"/>
    <property type="molecule type" value="Genomic_DNA"/>
</dbReference>
<comment type="caution">
    <text evidence="13">The sequence shown here is derived from an EMBL/GenBank/DDBJ whole genome shotgun (WGS) entry which is preliminary data.</text>
</comment>
<comment type="function">
    <text evidence="11">Catalytic subunit of the glycosylphosphatidylinositol-mannosyltransferase I complex which catalyzes the transfer of the first mannose, via an alpha-1,4 bond from a dolichol-phosphate-mannose (Dol-P-Man) to the glucosaminyl acyl phosphatidylinositol (GlcN-(acyl)PI) intermediate to generate alpha-D-Man-(1-&gt;4)-alpha-D-GlcN-(1-&gt;6)-(1-radyl,2-acyl-sn-glycero-3-phospho)-2-acyl-inositol and participates in the sixth step of the glycosylphosphatidylinositol-anchor biosynthesis.</text>
</comment>
<name>A0A8S1N9M5_PARPR</name>
<feature type="signal peptide" evidence="12">
    <location>
        <begin position="1"/>
        <end position="21"/>
    </location>
</feature>
<dbReference type="Pfam" id="PF05007">
    <property type="entry name" value="Mannosyl_trans"/>
    <property type="match status" value="1"/>
</dbReference>
<comment type="pathway">
    <text evidence="2 11">Glycolipid biosynthesis; glycosylphosphatidylinositol-anchor biosynthesis.</text>
</comment>
<dbReference type="GO" id="GO:0005789">
    <property type="term" value="C:endoplasmic reticulum membrane"/>
    <property type="evidence" value="ECO:0007669"/>
    <property type="project" value="UniProtKB-SubCell"/>
</dbReference>
<keyword evidence="7 11" id="KW-0812">Transmembrane</keyword>
<feature type="transmembrane region" description="Helical" evidence="11">
    <location>
        <begin position="343"/>
        <end position="363"/>
    </location>
</feature>
<dbReference type="GO" id="GO:0004376">
    <property type="term" value="F:GPI mannosyltransferase activity"/>
    <property type="evidence" value="ECO:0007669"/>
    <property type="project" value="InterPro"/>
</dbReference>
<dbReference type="GO" id="GO:0006506">
    <property type="term" value="P:GPI anchor biosynthetic process"/>
    <property type="evidence" value="ECO:0007669"/>
    <property type="project" value="UniProtKB-KW"/>
</dbReference>
<keyword evidence="8 11" id="KW-0256">Endoplasmic reticulum</keyword>
<keyword evidence="10 11" id="KW-0472">Membrane</keyword>
<dbReference type="InterPro" id="IPR007704">
    <property type="entry name" value="PIG-M"/>
</dbReference>
<keyword evidence="5 11" id="KW-0328">Glycosyltransferase</keyword>
<keyword evidence="14" id="KW-1185">Reference proteome</keyword>
<dbReference type="PANTHER" id="PTHR12886">
    <property type="entry name" value="PIG-M MANNOSYLTRANSFERASE"/>
    <property type="match status" value="1"/>
</dbReference>
<dbReference type="OMA" id="MLWFIGQ"/>
<evidence type="ECO:0000256" key="3">
    <source>
        <dbReference type="ARBA" id="ARBA00011071"/>
    </source>
</evidence>
<evidence type="ECO:0000313" key="14">
    <source>
        <dbReference type="Proteomes" id="UP000688137"/>
    </source>
</evidence>
<keyword evidence="6 11" id="KW-0808">Transferase</keyword>
<keyword evidence="9 11" id="KW-1133">Transmembrane helix</keyword>
<evidence type="ECO:0000256" key="11">
    <source>
        <dbReference type="RuleBase" id="RU365064"/>
    </source>
</evidence>
<reference evidence="13" key="1">
    <citation type="submission" date="2021-01" db="EMBL/GenBank/DDBJ databases">
        <authorList>
            <consortium name="Genoscope - CEA"/>
            <person name="William W."/>
        </authorList>
    </citation>
    <scope>NUCLEOTIDE SEQUENCE</scope>
</reference>
<dbReference type="GO" id="GO:0051751">
    <property type="term" value="F:alpha-1,4-mannosyltransferase activity"/>
    <property type="evidence" value="ECO:0007669"/>
    <property type="project" value="InterPro"/>
</dbReference>
<evidence type="ECO:0000256" key="10">
    <source>
        <dbReference type="ARBA" id="ARBA00023136"/>
    </source>
</evidence>
<gene>
    <name evidence="13" type="ORF">PPRIM_AZ9-3.1.T0820088</name>
</gene>
<feature type="transmembrane region" description="Helical" evidence="11">
    <location>
        <begin position="190"/>
        <end position="209"/>
    </location>
</feature>
<proteinExistence type="inferred from homology"/>
<protein>
    <recommendedName>
        <fullName evidence="11">GPI mannosyltransferase 1</fullName>
        <ecNumber evidence="11">2.4.1.-</ecNumber>
    </recommendedName>
    <alternativeName>
        <fullName evidence="11">GPI mannosyltransferase I</fullName>
    </alternativeName>
</protein>
<feature type="chain" id="PRO_5035863402" description="GPI mannosyltransferase 1" evidence="12">
    <location>
        <begin position="22"/>
        <end position="380"/>
    </location>
</feature>
<evidence type="ECO:0000256" key="5">
    <source>
        <dbReference type="ARBA" id="ARBA00022676"/>
    </source>
</evidence>
<feature type="transmembrane region" description="Helical" evidence="11">
    <location>
        <begin position="120"/>
        <end position="137"/>
    </location>
</feature>
<dbReference type="PANTHER" id="PTHR12886:SF0">
    <property type="entry name" value="GPI MANNOSYLTRANSFERASE 1"/>
    <property type="match status" value="1"/>
</dbReference>